<sequence>MDSLDHAIIAELEDNGRISNVELAEKIGLTPGPCLRRVQRLEHDGVILGYRAEINPAAVGRNFEVLLDVDLEGFRRPVVLEFEETMESFDEVLELHRLFGSPDYHVRIAVEGLEAYERFLTEKVMAIPGIANVNSRFPMKILKSLRTGG</sequence>
<reference evidence="5 6" key="1">
    <citation type="submission" date="2020-07" db="EMBL/GenBank/DDBJ databases">
        <title>Sequencing the genomes of 1000 actinobacteria strains.</title>
        <authorList>
            <person name="Klenk H.-P."/>
        </authorList>
    </citation>
    <scope>NUCLEOTIDE SEQUENCE [LARGE SCALE GENOMIC DNA]</scope>
    <source>
        <strain evidence="5 6">DSM 15475</strain>
    </source>
</reference>
<evidence type="ECO:0000313" key="6">
    <source>
        <dbReference type="Proteomes" id="UP000535437"/>
    </source>
</evidence>
<feature type="domain" description="HTH asnC-type" evidence="4">
    <location>
        <begin position="1"/>
        <end position="62"/>
    </location>
</feature>
<dbReference type="Gene3D" id="3.30.70.920">
    <property type="match status" value="1"/>
</dbReference>
<dbReference type="InterPro" id="IPR019888">
    <property type="entry name" value="Tscrpt_reg_AsnC-like"/>
</dbReference>
<dbReference type="GO" id="GO:0043565">
    <property type="term" value="F:sequence-specific DNA binding"/>
    <property type="evidence" value="ECO:0007669"/>
    <property type="project" value="InterPro"/>
</dbReference>
<dbReference type="PROSITE" id="PS50956">
    <property type="entry name" value="HTH_ASNC_2"/>
    <property type="match status" value="1"/>
</dbReference>
<dbReference type="Pfam" id="PF13412">
    <property type="entry name" value="HTH_24"/>
    <property type="match status" value="1"/>
</dbReference>
<evidence type="ECO:0000256" key="2">
    <source>
        <dbReference type="ARBA" id="ARBA00023125"/>
    </source>
</evidence>
<keyword evidence="6" id="KW-1185">Reference proteome</keyword>
<gene>
    <name evidence="5" type="ORF">HNR09_001781</name>
</gene>
<dbReference type="EMBL" id="JACCFY010000001">
    <property type="protein sequence ID" value="NYJ78370.1"/>
    <property type="molecule type" value="Genomic_DNA"/>
</dbReference>
<evidence type="ECO:0000256" key="1">
    <source>
        <dbReference type="ARBA" id="ARBA00023015"/>
    </source>
</evidence>
<dbReference type="PRINTS" id="PR00033">
    <property type="entry name" value="HTHASNC"/>
</dbReference>
<evidence type="ECO:0000313" key="5">
    <source>
        <dbReference type="EMBL" id="NYJ78370.1"/>
    </source>
</evidence>
<proteinExistence type="predicted"/>
<dbReference type="InterPro" id="IPR036390">
    <property type="entry name" value="WH_DNA-bd_sf"/>
</dbReference>
<dbReference type="GO" id="GO:0043200">
    <property type="term" value="P:response to amino acid"/>
    <property type="evidence" value="ECO:0007669"/>
    <property type="project" value="TreeGrafter"/>
</dbReference>
<evidence type="ECO:0000256" key="3">
    <source>
        <dbReference type="ARBA" id="ARBA00023163"/>
    </source>
</evidence>
<keyword evidence="3" id="KW-0804">Transcription</keyword>
<dbReference type="SUPFAM" id="SSF46785">
    <property type="entry name" value="Winged helix' DNA-binding domain"/>
    <property type="match status" value="1"/>
</dbReference>
<keyword evidence="1" id="KW-0805">Transcription regulation</keyword>
<dbReference type="PANTHER" id="PTHR30154:SF34">
    <property type="entry name" value="TRANSCRIPTIONAL REGULATOR AZLB"/>
    <property type="match status" value="1"/>
</dbReference>
<dbReference type="InterPro" id="IPR000485">
    <property type="entry name" value="AsnC-type_HTH_dom"/>
</dbReference>
<name>A0A7Z0GM00_9MICC</name>
<dbReference type="InterPro" id="IPR019885">
    <property type="entry name" value="Tscrpt_reg_HTH_AsnC-type_CS"/>
</dbReference>
<dbReference type="RefSeq" id="WP_179541718.1">
    <property type="nucleotide sequence ID" value="NZ_BAAALL010000006.1"/>
</dbReference>
<dbReference type="Gene3D" id="1.10.10.10">
    <property type="entry name" value="Winged helix-like DNA-binding domain superfamily/Winged helix DNA-binding domain"/>
    <property type="match status" value="1"/>
</dbReference>
<dbReference type="PROSITE" id="PS00519">
    <property type="entry name" value="HTH_ASNC_1"/>
    <property type="match status" value="1"/>
</dbReference>
<dbReference type="InterPro" id="IPR019887">
    <property type="entry name" value="Tscrpt_reg_AsnC/Lrp_C"/>
</dbReference>
<evidence type="ECO:0000259" key="4">
    <source>
        <dbReference type="PROSITE" id="PS50956"/>
    </source>
</evidence>
<dbReference type="Proteomes" id="UP000535437">
    <property type="component" value="Unassembled WGS sequence"/>
</dbReference>
<dbReference type="AlphaFoldDB" id="A0A7Z0GM00"/>
<accession>A0A7Z0GM00</accession>
<dbReference type="GO" id="GO:0005829">
    <property type="term" value="C:cytosol"/>
    <property type="evidence" value="ECO:0007669"/>
    <property type="project" value="TreeGrafter"/>
</dbReference>
<protein>
    <submittedName>
        <fullName evidence="5">DNA-binding Lrp family transcriptional regulator</fullName>
    </submittedName>
</protein>
<dbReference type="Pfam" id="PF01037">
    <property type="entry name" value="AsnC_trans_reg"/>
    <property type="match status" value="1"/>
</dbReference>
<keyword evidence="2 5" id="KW-0238">DNA-binding</keyword>
<comment type="caution">
    <text evidence="5">The sequence shown here is derived from an EMBL/GenBank/DDBJ whole genome shotgun (WGS) entry which is preliminary data.</text>
</comment>
<dbReference type="InterPro" id="IPR036388">
    <property type="entry name" value="WH-like_DNA-bd_sf"/>
</dbReference>
<dbReference type="SMART" id="SM00344">
    <property type="entry name" value="HTH_ASNC"/>
    <property type="match status" value="1"/>
</dbReference>
<organism evidence="5 6">
    <name type="scientific">Nesterenkonia xinjiangensis</name>
    <dbReference type="NCBI Taxonomy" id="225327"/>
    <lineage>
        <taxon>Bacteria</taxon>
        <taxon>Bacillati</taxon>
        <taxon>Actinomycetota</taxon>
        <taxon>Actinomycetes</taxon>
        <taxon>Micrococcales</taxon>
        <taxon>Micrococcaceae</taxon>
        <taxon>Nesterenkonia</taxon>
    </lineage>
</organism>
<dbReference type="PANTHER" id="PTHR30154">
    <property type="entry name" value="LEUCINE-RESPONSIVE REGULATORY PROTEIN"/>
    <property type="match status" value="1"/>
</dbReference>
<dbReference type="InterPro" id="IPR011008">
    <property type="entry name" value="Dimeric_a/b-barrel"/>
</dbReference>
<dbReference type="SUPFAM" id="SSF54909">
    <property type="entry name" value="Dimeric alpha+beta barrel"/>
    <property type="match status" value="1"/>
</dbReference>